<organism evidence="1 2">
    <name type="scientific">Carnegiea gigantea</name>
    <dbReference type="NCBI Taxonomy" id="171969"/>
    <lineage>
        <taxon>Eukaryota</taxon>
        <taxon>Viridiplantae</taxon>
        <taxon>Streptophyta</taxon>
        <taxon>Embryophyta</taxon>
        <taxon>Tracheophyta</taxon>
        <taxon>Spermatophyta</taxon>
        <taxon>Magnoliopsida</taxon>
        <taxon>eudicotyledons</taxon>
        <taxon>Gunneridae</taxon>
        <taxon>Pentapetalae</taxon>
        <taxon>Caryophyllales</taxon>
        <taxon>Cactineae</taxon>
        <taxon>Cactaceae</taxon>
        <taxon>Cactoideae</taxon>
        <taxon>Echinocereeae</taxon>
        <taxon>Carnegiea</taxon>
    </lineage>
</organism>
<dbReference type="AlphaFoldDB" id="A0A9Q1QH48"/>
<comment type="caution">
    <text evidence="1">The sequence shown here is derived from an EMBL/GenBank/DDBJ whole genome shotgun (WGS) entry which is preliminary data.</text>
</comment>
<evidence type="ECO:0000313" key="1">
    <source>
        <dbReference type="EMBL" id="KAJ8441629.1"/>
    </source>
</evidence>
<gene>
    <name evidence="1" type="ORF">Cgig2_025796</name>
</gene>
<protein>
    <submittedName>
        <fullName evidence="1">Uncharacterized protein</fullName>
    </submittedName>
</protein>
<dbReference type="EMBL" id="JAKOGI010000158">
    <property type="protein sequence ID" value="KAJ8441629.1"/>
    <property type="molecule type" value="Genomic_DNA"/>
</dbReference>
<dbReference type="Proteomes" id="UP001153076">
    <property type="component" value="Unassembled WGS sequence"/>
</dbReference>
<sequence>MKLKAVYGSQNLGPYCINRRLATPIAKSASPNAKSPFMSELYLQMFHSQLGYCSNSYVHLDGCWIKLNSSIDSVTSHCGEKPALLGGYTSSFWSLKSLHHIKTLYVNTAKPFYFGHYIAFSYSYGCNVNCIRSTHRSPQGLWSTKLILMRLFKYSHPLGEFTRSVTSLIRSAASWMLSSIMGHTRGV</sequence>
<accession>A0A9Q1QH48</accession>
<evidence type="ECO:0000313" key="2">
    <source>
        <dbReference type="Proteomes" id="UP001153076"/>
    </source>
</evidence>
<keyword evidence="2" id="KW-1185">Reference proteome</keyword>
<reference evidence="1" key="1">
    <citation type="submission" date="2022-04" db="EMBL/GenBank/DDBJ databases">
        <title>Carnegiea gigantea Genome sequencing and assembly v2.</title>
        <authorList>
            <person name="Copetti D."/>
            <person name="Sanderson M.J."/>
            <person name="Burquez A."/>
            <person name="Wojciechowski M.F."/>
        </authorList>
    </citation>
    <scope>NUCLEOTIDE SEQUENCE</scope>
    <source>
        <strain evidence="1">SGP5-SGP5p</strain>
        <tissue evidence="1">Aerial part</tissue>
    </source>
</reference>
<proteinExistence type="predicted"/>
<name>A0A9Q1QH48_9CARY</name>